<dbReference type="PANTHER" id="PTHR43191">
    <property type="entry name" value="RRNA METHYLTRANSFERASE 3"/>
    <property type="match status" value="1"/>
</dbReference>
<evidence type="ECO:0000313" key="5">
    <source>
        <dbReference type="EMBL" id="KXB66596.1"/>
    </source>
</evidence>
<dbReference type="InterPro" id="IPR001537">
    <property type="entry name" value="SpoU_MeTrfase"/>
</dbReference>
<dbReference type="SUPFAM" id="SSF55315">
    <property type="entry name" value="L30e-like"/>
    <property type="match status" value="1"/>
</dbReference>
<dbReference type="Gene3D" id="3.40.1280.10">
    <property type="match status" value="1"/>
</dbReference>
<dbReference type="OrthoDB" id="9785673at2"/>
<dbReference type="PANTHER" id="PTHR43191:SF2">
    <property type="entry name" value="RRNA METHYLTRANSFERASE 3, MITOCHONDRIAL"/>
    <property type="match status" value="1"/>
</dbReference>
<reference evidence="6" key="1">
    <citation type="submission" date="2016-01" db="EMBL/GenBank/DDBJ databases">
        <authorList>
            <person name="Mitreva M."/>
            <person name="Pepin K.H."/>
            <person name="Mihindukulasuriya K.A."/>
            <person name="Fulton R."/>
            <person name="Fronick C."/>
            <person name="O'Laughlin M."/>
            <person name="Miner T."/>
            <person name="Herter B."/>
            <person name="Rosa B.A."/>
            <person name="Cordes M."/>
            <person name="Tomlinson C."/>
            <person name="Wollam A."/>
            <person name="Palsikar V.B."/>
            <person name="Mardis E.R."/>
            <person name="Wilson R.K."/>
        </authorList>
    </citation>
    <scope>NUCLEOTIDE SEQUENCE [LARGE SCALE GENOMIC DNA]</scope>
    <source>
        <strain evidence="6">DNF00729</strain>
    </source>
</reference>
<dbReference type="EMBL" id="LSDG01000027">
    <property type="protein sequence ID" value="KXB66596.1"/>
    <property type="molecule type" value="Genomic_DNA"/>
</dbReference>
<dbReference type="STRING" id="755172.HMPREF1863_00978"/>
<gene>
    <name evidence="5" type="ORF">HMPREF1863_00978</name>
</gene>
<keyword evidence="3 5" id="KW-0808">Transferase</keyword>
<dbReference type="CDD" id="cd18095">
    <property type="entry name" value="SpoU-like_rRNA-MTase"/>
    <property type="match status" value="1"/>
</dbReference>
<evidence type="ECO:0000256" key="2">
    <source>
        <dbReference type="ARBA" id="ARBA00022603"/>
    </source>
</evidence>
<accession>A0A134AFU7</accession>
<keyword evidence="6" id="KW-1185">Reference proteome</keyword>
<organism evidence="5 6">
    <name type="scientific">Aedoeadaptatus coxii</name>
    <dbReference type="NCBI Taxonomy" id="755172"/>
    <lineage>
        <taxon>Bacteria</taxon>
        <taxon>Bacillati</taxon>
        <taxon>Bacillota</taxon>
        <taxon>Tissierellia</taxon>
        <taxon>Tissierellales</taxon>
        <taxon>Peptoniphilaceae</taxon>
        <taxon>Aedoeadaptatus</taxon>
    </lineage>
</organism>
<dbReference type="Gene3D" id="3.30.1330.30">
    <property type="match status" value="1"/>
</dbReference>
<dbReference type="InterPro" id="IPR029028">
    <property type="entry name" value="Alpha/beta_knot_MTases"/>
</dbReference>
<dbReference type="AlphaFoldDB" id="A0A134AFU7"/>
<dbReference type="InterPro" id="IPR051259">
    <property type="entry name" value="rRNA_Methyltransferase"/>
</dbReference>
<dbReference type="InterPro" id="IPR029064">
    <property type="entry name" value="Ribosomal_eL30-like_sf"/>
</dbReference>
<dbReference type="GO" id="GO:0032259">
    <property type="term" value="P:methylation"/>
    <property type="evidence" value="ECO:0007669"/>
    <property type="project" value="UniProtKB-KW"/>
</dbReference>
<protein>
    <submittedName>
        <fullName evidence="5">RNA methyltransferase, TrmH family</fullName>
    </submittedName>
</protein>
<dbReference type="SMART" id="SM00967">
    <property type="entry name" value="SpoU_sub_bind"/>
    <property type="match status" value="1"/>
</dbReference>
<dbReference type="RefSeq" id="WP_068367808.1">
    <property type="nucleotide sequence ID" value="NZ_CAMYBE010000004.1"/>
</dbReference>
<dbReference type="GO" id="GO:0006396">
    <property type="term" value="P:RNA processing"/>
    <property type="evidence" value="ECO:0007669"/>
    <property type="project" value="InterPro"/>
</dbReference>
<proteinExistence type="inferred from homology"/>
<feature type="domain" description="RNA 2-O ribose methyltransferase substrate binding" evidence="4">
    <location>
        <begin position="33"/>
        <end position="102"/>
    </location>
</feature>
<dbReference type="GO" id="GO:0003723">
    <property type="term" value="F:RNA binding"/>
    <property type="evidence" value="ECO:0007669"/>
    <property type="project" value="InterPro"/>
</dbReference>
<sequence length="254" mass="28851">MELKRIDSEHNERFKNWKKLKDKKYRDRFGELLVEGTVVVEEIYREGYVKEILIDDEKLHLAEKFEDKDVPVTVLKHSLFEQLTSTETSQGIIARCRHFIRDLKEFPPKGKFLYTDGVQDPGNLGGMIRSAEAFHFDGILLGKGTVDPGNDKCVRSSMASAFRVPMAKISDDDLKKLHENMSFYGLDIRGCDIGRDLTTEENLVLIVGNEARGLREETQEIVDHMLRIPMKGTIDSLNANVATSIAMFMIGGIK</sequence>
<evidence type="ECO:0000256" key="3">
    <source>
        <dbReference type="ARBA" id="ARBA00022679"/>
    </source>
</evidence>
<evidence type="ECO:0000313" key="6">
    <source>
        <dbReference type="Proteomes" id="UP000070442"/>
    </source>
</evidence>
<evidence type="ECO:0000259" key="4">
    <source>
        <dbReference type="SMART" id="SM00967"/>
    </source>
</evidence>
<name>A0A134AFU7_9FIRM</name>
<comment type="caution">
    <text evidence="5">The sequence shown here is derived from an EMBL/GenBank/DDBJ whole genome shotgun (WGS) entry which is preliminary data.</text>
</comment>
<dbReference type="Proteomes" id="UP000070442">
    <property type="component" value="Unassembled WGS sequence"/>
</dbReference>
<dbReference type="InterPro" id="IPR013123">
    <property type="entry name" value="SpoU_subst-bd"/>
</dbReference>
<dbReference type="InterPro" id="IPR029026">
    <property type="entry name" value="tRNA_m1G_MTases_N"/>
</dbReference>
<dbReference type="Pfam" id="PF00588">
    <property type="entry name" value="SpoU_methylase"/>
    <property type="match status" value="1"/>
</dbReference>
<dbReference type="GO" id="GO:0005737">
    <property type="term" value="C:cytoplasm"/>
    <property type="evidence" value="ECO:0007669"/>
    <property type="project" value="UniProtKB-ARBA"/>
</dbReference>
<dbReference type="Pfam" id="PF22435">
    <property type="entry name" value="MRM3-like_sub_bind"/>
    <property type="match status" value="1"/>
</dbReference>
<dbReference type="PATRIC" id="fig|755172.3.peg.937"/>
<evidence type="ECO:0000256" key="1">
    <source>
        <dbReference type="ARBA" id="ARBA00007228"/>
    </source>
</evidence>
<dbReference type="SUPFAM" id="SSF75217">
    <property type="entry name" value="alpha/beta knot"/>
    <property type="match status" value="1"/>
</dbReference>
<keyword evidence="2 5" id="KW-0489">Methyltransferase</keyword>
<dbReference type="InterPro" id="IPR053888">
    <property type="entry name" value="MRM3-like_sub_bind"/>
</dbReference>
<comment type="similarity">
    <text evidence="1">Belongs to the class IV-like SAM-binding methyltransferase superfamily. RNA methyltransferase TrmH family.</text>
</comment>
<dbReference type="GO" id="GO:0008173">
    <property type="term" value="F:RNA methyltransferase activity"/>
    <property type="evidence" value="ECO:0007669"/>
    <property type="project" value="InterPro"/>
</dbReference>